<dbReference type="eggNOG" id="COG0635">
    <property type="taxonomic scope" value="Bacteria"/>
</dbReference>
<dbReference type="EMBL" id="CM001377">
    <property type="protein sequence ID" value="EHM10154.1"/>
    <property type="molecule type" value="Genomic_DNA"/>
</dbReference>
<dbReference type="GO" id="GO:0006779">
    <property type="term" value="P:porphyrin-containing compound biosynthetic process"/>
    <property type="evidence" value="ECO:0007669"/>
    <property type="project" value="InterPro"/>
</dbReference>
<comment type="similarity">
    <text evidence="1">Belongs to the anaerobic coproporphyrinogen-III oxidase family. HemW subfamily.</text>
</comment>
<keyword evidence="2" id="KW-0963">Cytoplasm</keyword>
<dbReference type="GO" id="GO:0004109">
    <property type="term" value="F:coproporphyrinogen oxidase activity"/>
    <property type="evidence" value="ECO:0007669"/>
    <property type="project" value="InterPro"/>
</dbReference>
<keyword evidence="2" id="KW-0349">Heme</keyword>
<dbReference type="STRING" id="926567.TheveDRAFT_1026"/>
<keyword evidence="5" id="KW-1185">Reference proteome</keyword>
<dbReference type="PROSITE" id="PS51918">
    <property type="entry name" value="RADICAL_SAM"/>
    <property type="match status" value="1"/>
</dbReference>
<evidence type="ECO:0000256" key="2">
    <source>
        <dbReference type="RuleBase" id="RU364116"/>
    </source>
</evidence>
<name>H0US65_9BACT</name>
<dbReference type="Proteomes" id="UP000005730">
    <property type="component" value="Chromosome"/>
</dbReference>
<dbReference type="HOGENOM" id="CLU_1004494_0_0_0"/>
<dbReference type="InterPro" id="IPR034505">
    <property type="entry name" value="Coproporphyrinogen-III_oxidase"/>
</dbReference>
<keyword evidence="2" id="KW-0004">4Fe-4S</keyword>
<dbReference type="SMART" id="SM00729">
    <property type="entry name" value="Elp3"/>
    <property type="match status" value="1"/>
</dbReference>
<accession>H0US65</accession>
<dbReference type="InterPro" id="IPR004559">
    <property type="entry name" value="HemW-like"/>
</dbReference>
<dbReference type="GO" id="GO:0005737">
    <property type="term" value="C:cytoplasm"/>
    <property type="evidence" value="ECO:0007669"/>
    <property type="project" value="UniProtKB-SubCell"/>
</dbReference>
<dbReference type="Gene3D" id="3.30.750.200">
    <property type="match status" value="1"/>
</dbReference>
<dbReference type="SUPFAM" id="SSF102114">
    <property type="entry name" value="Radical SAM enzymes"/>
    <property type="match status" value="1"/>
</dbReference>
<dbReference type="NCBIfam" id="TIGR00539">
    <property type="entry name" value="hemN_rel"/>
    <property type="match status" value="1"/>
</dbReference>
<comment type="subcellular location">
    <subcellularLocation>
        <location evidence="2">Cytoplasm</location>
    </subcellularLocation>
</comment>
<dbReference type="InterPro" id="IPR007197">
    <property type="entry name" value="rSAM"/>
</dbReference>
<organism evidence="4 5">
    <name type="scientific">Thermanaerovibrio velox DSM 12556</name>
    <dbReference type="NCBI Taxonomy" id="926567"/>
    <lineage>
        <taxon>Bacteria</taxon>
        <taxon>Thermotogati</taxon>
        <taxon>Synergistota</taxon>
        <taxon>Synergistia</taxon>
        <taxon>Synergistales</taxon>
        <taxon>Synergistaceae</taxon>
        <taxon>Thermanaerovibrio</taxon>
    </lineage>
</organism>
<dbReference type="PANTHER" id="PTHR13932:SF5">
    <property type="entry name" value="RADICAL S-ADENOSYL METHIONINE DOMAIN-CONTAINING PROTEIN 1, MITOCHONDRIAL"/>
    <property type="match status" value="1"/>
</dbReference>
<dbReference type="InterPro" id="IPR006638">
    <property type="entry name" value="Elp3/MiaA/NifB-like_rSAM"/>
</dbReference>
<keyword evidence="2" id="KW-0411">Iron-sulfur</keyword>
<keyword evidence="2" id="KW-0949">S-adenosyl-L-methionine</keyword>
<evidence type="ECO:0000313" key="4">
    <source>
        <dbReference type="EMBL" id="EHM10154.1"/>
    </source>
</evidence>
<proteinExistence type="inferred from homology"/>
<evidence type="ECO:0000256" key="1">
    <source>
        <dbReference type="ARBA" id="ARBA00006100"/>
    </source>
</evidence>
<sequence>MPLLHPRELLAEVPWDVESKVLGGDLSLYVHVPFCVKKCLYCSFPSAPMGPLDEELYVDALCSEITSWAGQLKGRKLFSLYVGGGTPSRLSCPAWKRVFGCLWRFFDPSDLQEVTFEANPESLNISLLKTWMDLCPIPIRLSLGVQSFDDSDLLALGRPHTAKDAKRACDMALSEGLSLSLDIMFRLPNQTIRGFAVTLREAVKSGAEHLSAYELSIEDGTPYHSMNLSFCEDGYVFYRYLQWYLAKKGFLQYEISNFALNGAFRLHNLRYWLGGEFLGVGPGAWSCIGGARYRNASNLKGWARLVALSGKGVDFGEFIPNESRRSERAVLRLRTIWGFRPGLEDKRVAASLSSLCDDLVQLNKDLDGSDVYRLTPRGFRVANRIWEMLLPDC</sequence>
<feature type="domain" description="Radical SAM core" evidence="3">
    <location>
        <begin position="20"/>
        <end position="254"/>
    </location>
</feature>
<keyword evidence="2" id="KW-0479">Metal-binding</keyword>
<dbReference type="InterPro" id="IPR058240">
    <property type="entry name" value="rSAM_sf"/>
</dbReference>
<dbReference type="AlphaFoldDB" id="H0US65"/>
<dbReference type="SFLD" id="SFLDS00029">
    <property type="entry name" value="Radical_SAM"/>
    <property type="match status" value="1"/>
</dbReference>
<reference evidence="4 5" key="1">
    <citation type="submission" date="2011-10" db="EMBL/GenBank/DDBJ databases">
        <title>The Noncontiguous Finished genome of Thermanaerovibrio velox DSM 12556.</title>
        <authorList>
            <consortium name="US DOE Joint Genome Institute (JGI-PGF)"/>
            <person name="Lucas S."/>
            <person name="Copeland A."/>
            <person name="Lapidus A."/>
            <person name="Glavina del Rio T."/>
            <person name="Dalin E."/>
            <person name="Tice H."/>
            <person name="Bruce D."/>
            <person name="Goodwin L."/>
            <person name="Pitluck S."/>
            <person name="Peters L."/>
            <person name="Mikhailova N."/>
            <person name="Teshima H."/>
            <person name="Kyrpides N."/>
            <person name="Mavromatis K."/>
            <person name="Ivanova N."/>
            <person name="Markowitz V."/>
            <person name="Cheng J.-F."/>
            <person name="Hugenholtz P."/>
            <person name="Woyke T."/>
            <person name="Wu D."/>
            <person name="Spring S."/>
            <person name="Brambilla E.-M."/>
            <person name="Klenk H.-P."/>
            <person name="Eisen J.A."/>
        </authorList>
    </citation>
    <scope>NUCLEOTIDE SEQUENCE [LARGE SCALE GENOMIC DNA]</scope>
    <source>
        <strain evidence="4 5">DSM 12556</strain>
    </source>
</reference>
<keyword evidence="2" id="KW-0143">Chaperone</keyword>
<keyword evidence="2" id="KW-0408">Iron</keyword>
<dbReference type="Pfam" id="PF04055">
    <property type="entry name" value="Radical_SAM"/>
    <property type="match status" value="1"/>
</dbReference>
<dbReference type="GO" id="GO:0046872">
    <property type="term" value="F:metal ion binding"/>
    <property type="evidence" value="ECO:0007669"/>
    <property type="project" value="UniProtKB-UniRule"/>
</dbReference>
<dbReference type="PANTHER" id="PTHR13932">
    <property type="entry name" value="COPROPORPHYRINIGEN III OXIDASE"/>
    <property type="match status" value="1"/>
</dbReference>
<dbReference type="SFLD" id="SFLDF00562">
    <property type="entry name" value="HemN-like__clustered_with_heat"/>
    <property type="match status" value="1"/>
</dbReference>
<gene>
    <name evidence="4" type="ORF">TheveDRAFT_1026</name>
</gene>
<dbReference type="SFLD" id="SFLDG01065">
    <property type="entry name" value="anaerobic_coproporphyrinogen-I"/>
    <property type="match status" value="1"/>
</dbReference>
<protein>
    <recommendedName>
        <fullName evidence="2">Heme chaperone HemW</fullName>
    </recommendedName>
</protein>
<comment type="function">
    <text evidence="2">Probably acts as a heme chaperone, transferring heme to an unknown acceptor. Binds one molecule of heme per monomer, possibly covalently. Binds 1 [4Fe-4S] cluster. The cluster is coordinated with 3 cysteines and an exchangeable S-adenosyl-L-methionine.</text>
</comment>
<dbReference type="GO" id="GO:0051539">
    <property type="term" value="F:4 iron, 4 sulfur cluster binding"/>
    <property type="evidence" value="ECO:0007669"/>
    <property type="project" value="UniProtKB-UniRule"/>
</dbReference>
<evidence type="ECO:0000313" key="5">
    <source>
        <dbReference type="Proteomes" id="UP000005730"/>
    </source>
</evidence>
<evidence type="ECO:0000259" key="3">
    <source>
        <dbReference type="PROSITE" id="PS51918"/>
    </source>
</evidence>